<sequence>MKSAVVALLIVAAGASASACGQADQTADPSSAGSAQVAPANEVDAASPGQAQEMEEIQQQELAAQRARAAADPVAGVIERAEICIHFGGEEPFDDARRAQIDQAFEDNRCDTVVADGDALKARRPQDAARIEAAIADLGP</sequence>
<dbReference type="HOGENOM" id="CLU_1831316_0_0_5"/>
<dbReference type="EMBL" id="CP002102">
    <property type="protein sequence ID" value="ADL00528.1"/>
    <property type="molecule type" value="Genomic_DNA"/>
</dbReference>
<dbReference type="KEGG" id="bsb:Bresu_1216"/>
<dbReference type="OrthoDB" id="8595802at2"/>
<evidence type="ECO:0000313" key="4">
    <source>
        <dbReference type="Proteomes" id="UP000002696"/>
    </source>
</evidence>
<organism evidence="3 4">
    <name type="scientific">Brevundimonas subvibrioides (strain ATCC 15264 / DSM 4735 / LMG 14903 / NBRC 16000 / CB 81)</name>
    <name type="common">Caulobacter subvibrioides</name>
    <dbReference type="NCBI Taxonomy" id="633149"/>
    <lineage>
        <taxon>Bacteria</taxon>
        <taxon>Pseudomonadati</taxon>
        <taxon>Pseudomonadota</taxon>
        <taxon>Alphaproteobacteria</taxon>
        <taxon>Caulobacterales</taxon>
        <taxon>Caulobacteraceae</taxon>
        <taxon>Brevundimonas</taxon>
    </lineage>
</organism>
<protein>
    <recommendedName>
        <fullName evidence="5">Lipoprotein</fullName>
    </recommendedName>
</protein>
<keyword evidence="4" id="KW-1185">Reference proteome</keyword>
<evidence type="ECO:0000256" key="1">
    <source>
        <dbReference type="SAM" id="MobiDB-lite"/>
    </source>
</evidence>
<dbReference type="BioCyc" id="BSUB633149:G1GM8-1212-MONOMER"/>
<dbReference type="Proteomes" id="UP000002696">
    <property type="component" value="Chromosome"/>
</dbReference>
<evidence type="ECO:0000256" key="2">
    <source>
        <dbReference type="SAM" id="SignalP"/>
    </source>
</evidence>
<evidence type="ECO:0008006" key="5">
    <source>
        <dbReference type="Google" id="ProtNLM"/>
    </source>
</evidence>
<dbReference type="STRING" id="633149.Bresu_1216"/>
<dbReference type="InParanoid" id="D9QF43"/>
<feature type="region of interest" description="Disordered" evidence="1">
    <location>
        <begin position="21"/>
        <end position="60"/>
    </location>
</feature>
<feature type="compositionally biased region" description="Polar residues" evidence="1">
    <location>
        <begin position="23"/>
        <end position="34"/>
    </location>
</feature>
<reference evidence="4" key="1">
    <citation type="journal article" date="2011" name="J. Bacteriol.">
        <title>Genome sequences of eight morphologically diverse alphaproteobacteria.</title>
        <authorList>
            <consortium name="US DOE Joint Genome Institute"/>
            <person name="Brown P.J."/>
            <person name="Kysela D.T."/>
            <person name="Buechlein A."/>
            <person name="Hemmerich C."/>
            <person name="Brun Y.V."/>
        </authorList>
    </citation>
    <scope>NUCLEOTIDE SEQUENCE [LARGE SCALE GENOMIC DNA]</scope>
    <source>
        <strain evidence="4">ATCC 15264 / DSM 4735 / LMG 14903 / NBRC 16000 / CB 81</strain>
    </source>
</reference>
<name>D9QF43_BRESC</name>
<gene>
    <name evidence="3" type="ordered locus">Bresu_1216</name>
</gene>
<proteinExistence type="predicted"/>
<dbReference type="RefSeq" id="WP_013268631.1">
    <property type="nucleotide sequence ID" value="NC_014375.1"/>
</dbReference>
<dbReference type="PROSITE" id="PS51257">
    <property type="entry name" value="PROKAR_LIPOPROTEIN"/>
    <property type="match status" value="1"/>
</dbReference>
<feature type="signal peptide" evidence="2">
    <location>
        <begin position="1"/>
        <end position="19"/>
    </location>
</feature>
<dbReference type="AlphaFoldDB" id="D9QF43"/>
<feature type="chain" id="PRO_5003126682" description="Lipoprotein" evidence="2">
    <location>
        <begin position="20"/>
        <end position="140"/>
    </location>
</feature>
<keyword evidence="2" id="KW-0732">Signal</keyword>
<accession>D9QF43</accession>
<evidence type="ECO:0000313" key="3">
    <source>
        <dbReference type="EMBL" id="ADL00528.1"/>
    </source>
</evidence>